<protein>
    <submittedName>
        <fullName evidence="1">Uncharacterized protein</fullName>
    </submittedName>
</protein>
<gene>
    <name evidence="1" type="ORF">O6H91_19G082100</name>
</gene>
<proteinExistence type="predicted"/>
<name>A0ACC2AWZ8_DIPCM</name>
<evidence type="ECO:0000313" key="2">
    <source>
        <dbReference type="Proteomes" id="UP001162992"/>
    </source>
</evidence>
<sequence length="233" mass="26000">MRILDVQLFMGSAYHSTSDGQSEVLNRILEDYLRHFVTPSEKDWDQHLCLAEYSYNSSVSTSIGVSPFLLSHGYAPLLPGIPLPPEDTPASTEKLAPRYYGPYRILEVLSPVTYRLQLPASTNACDVLHVNLLCAAIEDDAPCDAEFPTAPELFPFFPATILQVRLYHSRRHRQIQFLVQWDGHPIEEATWEPIDVLYHTPSLADQARALAALVDSSTSDVVIVVDAPRLAAI</sequence>
<organism evidence="1 2">
    <name type="scientific">Diphasiastrum complanatum</name>
    <name type="common">Issler's clubmoss</name>
    <name type="synonym">Lycopodium complanatum</name>
    <dbReference type="NCBI Taxonomy" id="34168"/>
    <lineage>
        <taxon>Eukaryota</taxon>
        <taxon>Viridiplantae</taxon>
        <taxon>Streptophyta</taxon>
        <taxon>Embryophyta</taxon>
        <taxon>Tracheophyta</taxon>
        <taxon>Lycopodiopsida</taxon>
        <taxon>Lycopodiales</taxon>
        <taxon>Lycopodiaceae</taxon>
        <taxon>Lycopodioideae</taxon>
        <taxon>Diphasiastrum</taxon>
    </lineage>
</organism>
<keyword evidence="2" id="KW-1185">Reference proteome</keyword>
<dbReference type="EMBL" id="CM055110">
    <property type="protein sequence ID" value="KAJ7522070.1"/>
    <property type="molecule type" value="Genomic_DNA"/>
</dbReference>
<evidence type="ECO:0000313" key="1">
    <source>
        <dbReference type="EMBL" id="KAJ7522070.1"/>
    </source>
</evidence>
<reference evidence="2" key="1">
    <citation type="journal article" date="2024" name="Proc. Natl. Acad. Sci. U.S.A.">
        <title>Extraordinary preservation of gene collinearity over three hundred million years revealed in homosporous lycophytes.</title>
        <authorList>
            <person name="Li C."/>
            <person name="Wickell D."/>
            <person name="Kuo L.Y."/>
            <person name="Chen X."/>
            <person name="Nie B."/>
            <person name="Liao X."/>
            <person name="Peng D."/>
            <person name="Ji J."/>
            <person name="Jenkins J."/>
            <person name="Williams M."/>
            <person name="Shu S."/>
            <person name="Plott C."/>
            <person name="Barry K."/>
            <person name="Rajasekar S."/>
            <person name="Grimwood J."/>
            <person name="Han X."/>
            <person name="Sun S."/>
            <person name="Hou Z."/>
            <person name="He W."/>
            <person name="Dai G."/>
            <person name="Sun C."/>
            <person name="Schmutz J."/>
            <person name="Leebens-Mack J.H."/>
            <person name="Li F.W."/>
            <person name="Wang L."/>
        </authorList>
    </citation>
    <scope>NUCLEOTIDE SEQUENCE [LARGE SCALE GENOMIC DNA]</scope>
    <source>
        <strain evidence="2">cv. PW_Plant_1</strain>
    </source>
</reference>
<accession>A0ACC2AWZ8</accession>
<comment type="caution">
    <text evidence="1">The sequence shown here is derived from an EMBL/GenBank/DDBJ whole genome shotgun (WGS) entry which is preliminary data.</text>
</comment>
<dbReference type="Proteomes" id="UP001162992">
    <property type="component" value="Chromosome 19"/>
</dbReference>